<keyword evidence="2" id="KW-1185">Reference proteome</keyword>
<dbReference type="EMBL" id="CADEAL010004069">
    <property type="protein sequence ID" value="CAB1450909.1"/>
    <property type="molecule type" value="Genomic_DNA"/>
</dbReference>
<dbReference type="Proteomes" id="UP001153269">
    <property type="component" value="Unassembled WGS sequence"/>
</dbReference>
<gene>
    <name evidence="1" type="ORF">PLEPLA_LOCUS38601</name>
</gene>
<comment type="caution">
    <text evidence="1">The sequence shown here is derived from an EMBL/GenBank/DDBJ whole genome shotgun (WGS) entry which is preliminary data.</text>
</comment>
<reference evidence="1" key="1">
    <citation type="submission" date="2020-03" db="EMBL/GenBank/DDBJ databases">
        <authorList>
            <person name="Weist P."/>
        </authorList>
    </citation>
    <scope>NUCLEOTIDE SEQUENCE</scope>
</reference>
<evidence type="ECO:0000313" key="2">
    <source>
        <dbReference type="Proteomes" id="UP001153269"/>
    </source>
</evidence>
<evidence type="ECO:0000313" key="1">
    <source>
        <dbReference type="EMBL" id="CAB1450909.1"/>
    </source>
</evidence>
<sequence>MLEAASCIRGGEKTSACGAGRVGAASSRLQVCRCAWIGSIKFPPHLPRGCVSSRLWRRRRRRQEEEEESSAVNCAFVSVRDREVPVGGRRSPPASEMCGAPVHRGASSPLCVCVSSPPCVPGRAQDGLLSSHLLSDGFLCKRFLLLSRLRARHTDGKLLATNQRQPPLYRVILLTDDDEVTRE</sequence>
<name>A0A9N7VJY7_PLEPL</name>
<accession>A0A9N7VJY7</accession>
<proteinExistence type="predicted"/>
<organism evidence="1 2">
    <name type="scientific">Pleuronectes platessa</name>
    <name type="common">European plaice</name>
    <dbReference type="NCBI Taxonomy" id="8262"/>
    <lineage>
        <taxon>Eukaryota</taxon>
        <taxon>Metazoa</taxon>
        <taxon>Chordata</taxon>
        <taxon>Craniata</taxon>
        <taxon>Vertebrata</taxon>
        <taxon>Euteleostomi</taxon>
        <taxon>Actinopterygii</taxon>
        <taxon>Neopterygii</taxon>
        <taxon>Teleostei</taxon>
        <taxon>Neoteleostei</taxon>
        <taxon>Acanthomorphata</taxon>
        <taxon>Carangaria</taxon>
        <taxon>Pleuronectiformes</taxon>
        <taxon>Pleuronectoidei</taxon>
        <taxon>Pleuronectidae</taxon>
        <taxon>Pleuronectes</taxon>
    </lineage>
</organism>
<dbReference type="AlphaFoldDB" id="A0A9N7VJY7"/>
<protein>
    <submittedName>
        <fullName evidence="1">Uncharacterized protein</fullName>
    </submittedName>
</protein>